<reference evidence="17" key="1">
    <citation type="submission" date="2019-08" db="EMBL/GenBank/DDBJ databases">
        <title>The genome of the North American firefly Photinus pyralis.</title>
        <authorList>
            <consortium name="Photinus pyralis genome working group"/>
            <person name="Fallon T.R."/>
            <person name="Sander Lower S.E."/>
            <person name="Weng J.-K."/>
        </authorList>
    </citation>
    <scope>NUCLEOTIDE SEQUENCE</scope>
    <source>
        <strain evidence="17">TRF0915ILg1</strain>
        <tissue evidence="17">Whole body</tissue>
    </source>
</reference>
<keyword evidence="12" id="KW-0131">Cell cycle</keyword>
<dbReference type="GO" id="GO:0008270">
    <property type="term" value="F:zinc ion binding"/>
    <property type="evidence" value="ECO:0007669"/>
    <property type="project" value="UniProtKB-KW"/>
</dbReference>
<dbReference type="Proteomes" id="UP000801492">
    <property type="component" value="Unassembled WGS sequence"/>
</dbReference>
<dbReference type="GO" id="GO:0070979">
    <property type="term" value="P:protein K11-linked ubiquitination"/>
    <property type="evidence" value="ECO:0007669"/>
    <property type="project" value="TreeGrafter"/>
</dbReference>
<comment type="pathway">
    <text evidence="2">Protein modification; protein ubiquitination.</text>
</comment>
<dbReference type="Gene3D" id="4.10.1110.10">
    <property type="entry name" value="AN1-like Zinc finger"/>
    <property type="match status" value="1"/>
</dbReference>
<dbReference type="PANTHER" id="PTHR28672:SF1">
    <property type="entry name" value="ANAPHASE-PROMOTING COMPLEX SUBUNIT 13"/>
    <property type="match status" value="1"/>
</dbReference>
<evidence type="ECO:0000256" key="10">
    <source>
        <dbReference type="ARBA" id="ARBA00022833"/>
    </source>
</evidence>
<evidence type="ECO:0000256" key="3">
    <source>
        <dbReference type="ARBA" id="ARBA00006940"/>
    </source>
</evidence>
<sequence length="297" mass="33576">MDSQVSMDGFLVDLVDDNWRADTLPQDDIDVPTYELPDPEADNGDVNLTLKEQEQKWTDIALSTISEHHPDCTAVQTQDVQIAINTEADYTCSYPSCKNKSYVPLICEKCNKHFCVEHRHIINCNEKTAEEVAAELEKFTAPVKQFNETKLQIDKQLNETISQARKKPKTQKVANKIQLMRIKNKATGLKTIPTADRIYFNVQHPKEVGNKVSPVFVSKTWTLGRVIDAIAEECKASNKNNISNCPKLRLFHKSGEILSPVLSNKLETLLSDQEVIDGEDLILEYVDNNCTNLNNTQ</sequence>
<dbReference type="AlphaFoldDB" id="A0A8K0C6F8"/>
<evidence type="ECO:0000256" key="6">
    <source>
        <dbReference type="ARBA" id="ARBA00022723"/>
    </source>
</evidence>
<gene>
    <name evidence="17" type="ORF">ILUMI_26610</name>
</gene>
<evidence type="ECO:0000256" key="4">
    <source>
        <dbReference type="ARBA" id="ARBA00013935"/>
    </source>
</evidence>
<dbReference type="Pfam" id="PF05839">
    <property type="entry name" value="Apc13p"/>
    <property type="match status" value="1"/>
</dbReference>
<evidence type="ECO:0000313" key="17">
    <source>
        <dbReference type="EMBL" id="KAF2879561.1"/>
    </source>
</evidence>
<evidence type="ECO:0000256" key="9">
    <source>
        <dbReference type="ARBA" id="ARBA00022786"/>
    </source>
</evidence>
<evidence type="ECO:0000256" key="14">
    <source>
        <dbReference type="ARBA" id="ARBA00045696"/>
    </source>
</evidence>
<dbReference type="Pfam" id="PF25327">
    <property type="entry name" value="UBL_ZFAND1"/>
    <property type="match status" value="1"/>
</dbReference>
<proteinExistence type="inferred from homology"/>
<dbReference type="Pfam" id="PF01428">
    <property type="entry name" value="zf-AN1"/>
    <property type="match status" value="1"/>
</dbReference>
<keyword evidence="11" id="KW-0539">Nucleus</keyword>
<comment type="subcellular location">
    <subcellularLocation>
        <location evidence="1">Nucleus</location>
    </subcellularLocation>
</comment>
<keyword evidence="18" id="KW-1185">Reference proteome</keyword>
<dbReference type="OrthoDB" id="25675at2759"/>
<keyword evidence="9" id="KW-0833">Ubl conjugation pathway</keyword>
<keyword evidence="8" id="KW-0498">Mitosis</keyword>
<evidence type="ECO:0000256" key="7">
    <source>
        <dbReference type="ARBA" id="ARBA00022771"/>
    </source>
</evidence>
<keyword evidence="5" id="KW-0132">Cell division</keyword>
<organism evidence="17 18">
    <name type="scientific">Ignelater luminosus</name>
    <name type="common">Cucubano</name>
    <name type="synonym">Pyrophorus luminosus</name>
    <dbReference type="NCBI Taxonomy" id="2038154"/>
    <lineage>
        <taxon>Eukaryota</taxon>
        <taxon>Metazoa</taxon>
        <taxon>Ecdysozoa</taxon>
        <taxon>Arthropoda</taxon>
        <taxon>Hexapoda</taxon>
        <taxon>Insecta</taxon>
        <taxon>Pterygota</taxon>
        <taxon>Neoptera</taxon>
        <taxon>Endopterygota</taxon>
        <taxon>Coleoptera</taxon>
        <taxon>Polyphaga</taxon>
        <taxon>Elateriformia</taxon>
        <taxon>Elateroidea</taxon>
        <taxon>Elateridae</taxon>
        <taxon>Agrypninae</taxon>
        <taxon>Pyrophorini</taxon>
        <taxon>Ignelater</taxon>
    </lineage>
</organism>
<evidence type="ECO:0000256" key="8">
    <source>
        <dbReference type="ARBA" id="ARBA00022776"/>
    </source>
</evidence>
<protein>
    <recommendedName>
        <fullName evidence="4">Anaphase-promoting complex subunit 13</fullName>
    </recommendedName>
    <alternativeName>
        <fullName evidence="13">Cyclosome subunit 13</fullName>
    </alternativeName>
</protein>
<feature type="domain" description="ZFAND1-like ubiquitin-like" evidence="16">
    <location>
        <begin position="216"/>
        <end position="287"/>
    </location>
</feature>
<dbReference type="PANTHER" id="PTHR28672">
    <property type="entry name" value="ANAPHASE-PROMOTING COMPLEX SUBUNIT 13"/>
    <property type="match status" value="1"/>
</dbReference>
<comment type="caution">
    <text evidence="17">The sequence shown here is derived from an EMBL/GenBank/DDBJ whole genome shotgun (WGS) entry which is preliminary data.</text>
</comment>
<evidence type="ECO:0000256" key="12">
    <source>
        <dbReference type="ARBA" id="ARBA00023306"/>
    </source>
</evidence>
<keyword evidence="6" id="KW-0479">Metal-binding</keyword>
<evidence type="ECO:0000256" key="5">
    <source>
        <dbReference type="ARBA" id="ARBA00022618"/>
    </source>
</evidence>
<dbReference type="EMBL" id="VTPC01091140">
    <property type="protein sequence ID" value="KAF2879561.1"/>
    <property type="molecule type" value="Genomic_DNA"/>
</dbReference>
<evidence type="ECO:0000313" key="18">
    <source>
        <dbReference type="Proteomes" id="UP000801492"/>
    </source>
</evidence>
<dbReference type="InterPro" id="IPR035896">
    <property type="entry name" value="AN1-like_Znf"/>
</dbReference>
<accession>A0A8K0C6F8</accession>
<keyword evidence="10" id="KW-0862">Zinc</keyword>
<dbReference type="InterPro" id="IPR008401">
    <property type="entry name" value="Apc13"/>
</dbReference>
<keyword evidence="7" id="KW-0863">Zinc-finger</keyword>
<name>A0A8K0C6F8_IGNLU</name>
<evidence type="ECO:0000259" key="16">
    <source>
        <dbReference type="Pfam" id="PF25327"/>
    </source>
</evidence>
<evidence type="ECO:0000256" key="2">
    <source>
        <dbReference type="ARBA" id="ARBA00004906"/>
    </source>
</evidence>
<comment type="function">
    <text evidence="14">Component of the anaphase promoting complex/cyclosome (APC/C), a cell cycle-regulated E3 ubiquitin ligase that controls progression through mitosis and the G1 phase of the cell cycle. The APC/C complex acts by mediating ubiquitination and subsequent degradation of target proteins: it mainly mediates the formation of 'Lys-11'-linked polyubiquitin chains and, to a lower extent, the formation of 'Lys-48'- and 'Lys-63'-linked polyubiquitin chains. The APC/C complex catalyzes assembly of branched 'Lys-11'-/'Lys-48'-linked branched ubiquitin chains on target proteins.</text>
</comment>
<dbReference type="InterPro" id="IPR000058">
    <property type="entry name" value="Znf_AN1"/>
</dbReference>
<dbReference type="GO" id="GO:0051301">
    <property type="term" value="P:cell division"/>
    <property type="evidence" value="ECO:0007669"/>
    <property type="project" value="UniProtKB-KW"/>
</dbReference>
<dbReference type="SUPFAM" id="SSF118310">
    <property type="entry name" value="AN1-like Zinc finger"/>
    <property type="match status" value="1"/>
</dbReference>
<dbReference type="GO" id="GO:0005680">
    <property type="term" value="C:anaphase-promoting complex"/>
    <property type="evidence" value="ECO:0007669"/>
    <property type="project" value="InterPro"/>
</dbReference>
<evidence type="ECO:0000256" key="11">
    <source>
        <dbReference type="ARBA" id="ARBA00023242"/>
    </source>
</evidence>
<evidence type="ECO:0000256" key="13">
    <source>
        <dbReference type="ARBA" id="ARBA00031338"/>
    </source>
</evidence>
<evidence type="ECO:0000259" key="15">
    <source>
        <dbReference type="Pfam" id="PF01428"/>
    </source>
</evidence>
<feature type="domain" description="AN1-type" evidence="15">
    <location>
        <begin position="92"/>
        <end position="120"/>
    </location>
</feature>
<dbReference type="InterPro" id="IPR057358">
    <property type="entry name" value="UBL_ZFAND1-like"/>
</dbReference>
<comment type="similarity">
    <text evidence="3">Belongs to the APC13 family.</text>
</comment>
<evidence type="ECO:0000256" key="1">
    <source>
        <dbReference type="ARBA" id="ARBA00004123"/>
    </source>
</evidence>